<dbReference type="Proteomes" id="UP001291926">
    <property type="component" value="Unassembled WGS sequence"/>
</dbReference>
<evidence type="ECO:0000256" key="6">
    <source>
        <dbReference type="ARBA" id="ARBA00022840"/>
    </source>
</evidence>
<evidence type="ECO:0000313" key="9">
    <source>
        <dbReference type="EMBL" id="KAK4489462.1"/>
    </source>
</evidence>
<comment type="similarity">
    <text evidence="2">Belongs to the disease resistance NB-LRR family.</text>
</comment>
<evidence type="ECO:0000256" key="2">
    <source>
        <dbReference type="ARBA" id="ARBA00008894"/>
    </source>
</evidence>
<dbReference type="Pfam" id="PF23559">
    <property type="entry name" value="WHD_DRP"/>
    <property type="match status" value="1"/>
</dbReference>
<dbReference type="InterPro" id="IPR058922">
    <property type="entry name" value="WHD_DRP"/>
</dbReference>
<reference evidence="9 10" key="1">
    <citation type="journal article" date="2023" name="bioRxiv">
        <title>Genome report: Whole genome sequence and annotation of Penstemon davidsonii.</title>
        <authorList>
            <person name="Ostevik K.L."/>
            <person name="Alabady M."/>
            <person name="Zhang M."/>
            <person name="Rausher M.D."/>
        </authorList>
    </citation>
    <scope>NUCLEOTIDE SEQUENCE [LARGE SCALE GENOMIC DNA]</scope>
    <source>
        <strain evidence="9">DNT005</strain>
        <tissue evidence="9">Whole leaf</tissue>
    </source>
</reference>
<evidence type="ECO:0000256" key="3">
    <source>
        <dbReference type="ARBA" id="ARBA00022490"/>
    </source>
</evidence>
<dbReference type="InterPro" id="IPR002182">
    <property type="entry name" value="NB-ARC"/>
</dbReference>
<dbReference type="PANTHER" id="PTHR23155:SF1152">
    <property type="entry name" value="AAA+ ATPASE DOMAIN-CONTAINING PROTEIN"/>
    <property type="match status" value="1"/>
</dbReference>
<sequence>MISFVETMKKIKEEYNAKLDQETSNKESPLADEDFGGNAKDMVGVYDEDLQQLIDKLMLGRSYGLKTIAVVGMAGIGIEQSEVQLNEQINKFLNYRRYLIVLDDVWDNDFWDGIIMYLPNNNNRSRIIVTTRLSSLAFYTRTYVNDHEIRFRNEEESWNLFCRKVFVEDSCPPRLEKVGKKIVKKCGGLSLGIISLANILSKAEKTLDYWEKVAKNENLLALATEEGSPISDTLFLSYKHLPPHLKECCLYFGVFPLNHEISVSKLVKLWIGEGLVEPKYFKTYEDTAREYLEDLVSHNIVLVRQQSSSGKT</sequence>
<dbReference type="EMBL" id="JAYDYQ010001088">
    <property type="protein sequence ID" value="KAK4489462.1"/>
    <property type="molecule type" value="Genomic_DNA"/>
</dbReference>
<dbReference type="PANTHER" id="PTHR23155">
    <property type="entry name" value="DISEASE RESISTANCE PROTEIN RP"/>
    <property type="match status" value="1"/>
</dbReference>
<evidence type="ECO:0000256" key="1">
    <source>
        <dbReference type="ARBA" id="ARBA00004496"/>
    </source>
</evidence>
<feature type="domain" description="Disease resistance protein winged helix" evidence="8">
    <location>
        <begin position="254"/>
        <end position="307"/>
    </location>
</feature>
<feature type="domain" description="NB-ARC" evidence="7">
    <location>
        <begin position="80"/>
        <end position="169"/>
    </location>
</feature>
<accession>A0ABR0DJR1</accession>
<evidence type="ECO:0000256" key="4">
    <source>
        <dbReference type="ARBA" id="ARBA00022741"/>
    </source>
</evidence>
<dbReference type="Pfam" id="PF00931">
    <property type="entry name" value="NB-ARC"/>
    <property type="match status" value="1"/>
</dbReference>
<dbReference type="InterPro" id="IPR044974">
    <property type="entry name" value="Disease_R_plants"/>
</dbReference>
<evidence type="ECO:0008006" key="11">
    <source>
        <dbReference type="Google" id="ProtNLM"/>
    </source>
</evidence>
<organism evidence="9 10">
    <name type="scientific">Penstemon davidsonii</name>
    <dbReference type="NCBI Taxonomy" id="160366"/>
    <lineage>
        <taxon>Eukaryota</taxon>
        <taxon>Viridiplantae</taxon>
        <taxon>Streptophyta</taxon>
        <taxon>Embryophyta</taxon>
        <taxon>Tracheophyta</taxon>
        <taxon>Spermatophyta</taxon>
        <taxon>Magnoliopsida</taxon>
        <taxon>eudicotyledons</taxon>
        <taxon>Gunneridae</taxon>
        <taxon>Pentapetalae</taxon>
        <taxon>asterids</taxon>
        <taxon>lamiids</taxon>
        <taxon>Lamiales</taxon>
        <taxon>Plantaginaceae</taxon>
        <taxon>Cheloneae</taxon>
        <taxon>Penstemon</taxon>
    </lineage>
</organism>
<evidence type="ECO:0000256" key="5">
    <source>
        <dbReference type="ARBA" id="ARBA00022821"/>
    </source>
</evidence>
<evidence type="ECO:0000313" key="10">
    <source>
        <dbReference type="Proteomes" id="UP001291926"/>
    </source>
</evidence>
<keyword evidence="3" id="KW-0963">Cytoplasm</keyword>
<dbReference type="Gene3D" id="3.40.50.300">
    <property type="entry name" value="P-loop containing nucleotide triphosphate hydrolases"/>
    <property type="match status" value="1"/>
</dbReference>
<comment type="subcellular location">
    <subcellularLocation>
        <location evidence="1">Cytoplasm</location>
    </subcellularLocation>
</comment>
<dbReference type="InterPro" id="IPR036388">
    <property type="entry name" value="WH-like_DNA-bd_sf"/>
</dbReference>
<keyword evidence="10" id="KW-1185">Reference proteome</keyword>
<dbReference type="InterPro" id="IPR027417">
    <property type="entry name" value="P-loop_NTPase"/>
</dbReference>
<keyword evidence="4" id="KW-0547">Nucleotide-binding</keyword>
<protein>
    <recommendedName>
        <fullName evidence="11">NB-ARC domain-containing protein</fullName>
    </recommendedName>
</protein>
<name>A0ABR0DJR1_9LAMI</name>
<gene>
    <name evidence="9" type="ORF">RD792_005271</name>
</gene>
<proteinExistence type="inferred from homology"/>
<evidence type="ECO:0000259" key="8">
    <source>
        <dbReference type="Pfam" id="PF23559"/>
    </source>
</evidence>
<evidence type="ECO:0000259" key="7">
    <source>
        <dbReference type="Pfam" id="PF00931"/>
    </source>
</evidence>
<dbReference type="SUPFAM" id="SSF52540">
    <property type="entry name" value="P-loop containing nucleoside triphosphate hydrolases"/>
    <property type="match status" value="1"/>
</dbReference>
<comment type="caution">
    <text evidence="9">The sequence shown here is derived from an EMBL/GenBank/DDBJ whole genome shotgun (WGS) entry which is preliminary data.</text>
</comment>
<dbReference type="Gene3D" id="1.10.10.10">
    <property type="entry name" value="Winged helix-like DNA-binding domain superfamily/Winged helix DNA-binding domain"/>
    <property type="match status" value="1"/>
</dbReference>
<keyword evidence="6" id="KW-0067">ATP-binding</keyword>
<keyword evidence="5" id="KW-0611">Plant defense</keyword>